<name>A0ABY1I2K2_9ACTO</name>
<evidence type="ECO:0000313" key="3">
    <source>
        <dbReference type="EMBL" id="SHI50693.1"/>
    </source>
</evidence>
<comment type="caution">
    <text evidence="3">The sequence shown here is derived from an EMBL/GenBank/DDBJ whole genome shotgun (WGS) entry which is preliminary data.</text>
</comment>
<organism evidence="3 4">
    <name type="scientific">Actinomyces denticolens</name>
    <dbReference type="NCBI Taxonomy" id="52767"/>
    <lineage>
        <taxon>Bacteria</taxon>
        <taxon>Bacillati</taxon>
        <taxon>Actinomycetota</taxon>
        <taxon>Actinomycetes</taxon>
        <taxon>Actinomycetales</taxon>
        <taxon>Actinomycetaceae</taxon>
        <taxon>Actinomyces</taxon>
    </lineage>
</organism>
<dbReference type="Pfam" id="PF01097">
    <property type="entry name" value="Defensin_2"/>
    <property type="match status" value="1"/>
</dbReference>
<dbReference type="InterPro" id="IPR036574">
    <property type="entry name" value="Scorpion_toxin-like_sf"/>
</dbReference>
<keyword evidence="4" id="KW-1185">Reference proteome</keyword>
<dbReference type="EMBL" id="FQYL01000002">
    <property type="protein sequence ID" value="SHI50693.1"/>
    <property type="molecule type" value="Genomic_DNA"/>
</dbReference>
<dbReference type="RefSeq" id="WP_073451524.1">
    <property type="nucleotide sequence ID" value="NZ_BDIO01000006.1"/>
</dbReference>
<proteinExistence type="predicted"/>
<accession>A0ABY1I2K2</accession>
<dbReference type="InterPro" id="IPR001542">
    <property type="entry name" value="Defensin_invertebrate/fungal"/>
</dbReference>
<protein>
    <submittedName>
        <fullName evidence="3">Arthropod defensin</fullName>
    </submittedName>
</protein>
<evidence type="ECO:0000313" key="4">
    <source>
        <dbReference type="Proteomes" id="UP000184390"/>
    </source>
</evidence>
<gene>
    <name evidence="3" type="ORF">SAMN05216246_102303</name>
</gene>
<evidence type="ECO:0000259" key="2">
    <source>
        <dbReference type="PROSITE" id="PS51378"/>
    </source>
</evidence>
<dbReference type="Proteomes" id="UP000184390">
    <property type="component" value="Unassembled WGS sequence"/>
</dbReference>
<sequence length="67" mass="7371">MKQFARRTATLADATFTQALDSETKPPTEGAEFSCPMTDYPCIMHCKAIGYRGGYCGGFLNLSCRCH</sequence>
<reference evidence="3 4" key="1">
    <citation type="submission" date="2016-11" db="EMBL/GenBank/DDBJ databases">
        <authorList>
            <person name="Varghese N."/>
            <person name="Submissions S."/>
        </authorList>
    </citation>
    <scope>NUCLEOTIDE SEQUENCE [LARGE SCALE GENOMIC DNA]</scope>
    <source>
        <strain evidence="3 4">PA</strain>
    </source>
</reference>
<dbReference type="Gene3D" id="3.30.30.10">
    <property type="entry name" value="Knottin, scorpion toxin-like"/>
    <property type="match status" value="1"/>
</dbReference>
<dbReference type="PROSITE" id="PS51378">
    <property type="entry name" value="INVERT_DEFENSINS"/>
    <property type="match status" value="1"/>
</dbReference>
<feature type="domain" description="Invertebrate defensins family profile" evidence="2">
    <location>
        <begin position="32"/>
        <end position="67"/>
    </location>
</feature>
<keyword evidence="1" id="KW-1015">Disulfide bond</keyword>
<evidence type="ECO:0000256" key="1">
    <source>
        <dbReference type="ARBA" id="ARBA00023157"/>
    </source>
</evidence>
<dbReference type="SUPFAM" id="SSF57095">
    <property type="entry name" value="Scorpion toxin-like"/>
    <property type="match status" value="1"/>
</dbReference>
<dbReference type="NCBIfam" id="NF038042">
    <property type="entry name" value="actinodefensin"/>
    <property type="match status" value="1"/>
</dbReference>